<feature type="region of interest" description="Disordered" evidence="1">
    <location>
        <begin position="130"/>
        <end position="152"/>
    </location>
</feature>
<feature type="region of interest" description="Disordered" evidence="1">
    <location>
        <begin position="777"/>
        <end position="879"/>
    </location>
</feature>
<feature type="compositionally biased region" description="Acidic residues" evidence="1">
    <location>
        <begin position="829"/>
        <end position="838"/>
    </location>
</feature>
<proteinExistence type="predicted"/>
<evidence type="ECO:0000259" key="2">
    <source>
        <dbReference type="SMART" id="SM00731"/>
    </source>
</evidence>
<feature type="compositionally biased region" description="Basic and acidic residues" evidence="1">
    <location>
        <begin position="943"/>
        <end position="968"/>
    </location>
</feature>
<feature type="region of interest" description="Disordered" evidence="1">
    <location>
        <begin position="907"/>
        <end position="984"/>
    </location>
</feature>
<dbReference type="SMART" id="SM00731">
    <property type="entry name" value="SprT"/>
    <property type="match status" value="1"/>
</dbReference>
<accession>A0A0N7ZDR3</accession>
<dbReference type="InterPro" id="IPR006640">
    <property type="entry name" value="SprT-like_domain"/>
</dbReference>
<feature type="domain" description="SprT-like" evidence="2">
    <location>
        <begin position="1160"/>
        <end position="1318"/>
    </location>
</feature>
<reference evidence="3" key="1">
    <citation type="submission" date="2015-09" db="EMBL/GenBank/DDBJ databases">
        <title>Scylla olivacea transcriptome.</title>
        <authorList>
            <person name="Ikhwanuddin M."/>
        </authorList>
    </citation>
    <scope>NUCLEOTIDE SEQUENCE</scope>
</reference>
<evidence type="ECO:0000313" key="3">
    <source>
        <dbReference type="EMBL" id="JAI67968.1"/>
    </source>
</evidence>
<feature type="region of interest" description="Disordered" evidence="1">
    <location>
        <begin position="997"/>
        <end position="1075"/>
    </location>
</feature>
<dbReference type="PANTHER" id="PTHR23099">
    <property type="entry name" value="TRANSCRIPTIONAL REGULATOR"/>
    <property type="match status" value="1"/>
</dbReference>
<dbReference type="PANTHER" id="PTHR23099:SF0">
    <property type="entry name" value="GERM CELL NUCLEAR ACIDIC PROTEIN"/>
    <property type="match status" value="1"/>
</dbReference>
<feature type="compositionally biased region" description="Polar residues" evidence="1">
    <location>
        <begin position="130"/>
        <end position="147"/>
    </location>
</feature>
<feature type="compositionally biased region" description="Polar residues" evidence="1">
    <location>
        <begin position="1055"/>
        <end position="1075"/>
    </location>
</feature>
<dbReference type="GO" id="GO:0005634">
    <property type="term" value="C:nucleus"/>
    <property type="evidence" value="ECO:0007669"/>
    <property type="project" value="TreeGrafter"/>
</dbReference>
<feature type="region of interest" description="Disordered" evidence="1">
    <location>
        <begin position="732"/>
        <end position="752"/>
    </location>
</feature>
<feature type="compositionally biased region" description="Polar residues" evidence="1">
    <location>
        <begin position="732"/>
        <end position="749"/>
    </location>
</feature>
<dbReference type="EMBL" id="GDRN01004346">
    <property type="protein sequence ID" value="JAI67968.1"/>
    <property type="molecule type" value="Transcribed_RNA"/>
</dbReference>
<sequence>MKSMESSGNSTRLSMDVANLPLTPFGMKHQRSPRKFTSLATNRFNKLSRRKGRDLQEGKRAAEYGDKENIGGFNSQHRKQWPVGDPCLVGLHTVPEEKNCPESSCISEVKGPMPCHSKDSQLVANLRPTVDSSVASKTQSTTDTPIESTGRRDSVYTDIDDGSFIEFCHGKEKGHYVPCPADDPSRKINFYYTCETNNDTEYSTSTKMNNALVGFRKYLDKLRIQRNLRNVWEDNETEEVRPQDNVNMNNLLDETVITCSADMRKFLHKGPPPAAVNSTVMDNLPHDKKVPLPHVFSEVSTLTIQSEMAVCQEPQHQSNHSQGQPDKHQIVVLSDSSDEESHPAADGGDYGSIDFHSNTRGVLRSDSVRVPPINRNDGDAKIMPVCTDIADKVKVLRCPPSPELVASVSGKYPSLISEDISIISSTQELHKASRQVVPKTTDMDVLTIKEAKVPVIYESQKNVESHNVSCGHATHGRYLSSVKSNADKQISENATDPVNKWVMSSPFKESSFDSSFLQWNEDSFISESPSQPKLDPRNESYESHEIELNYRHLTNPDYCKEGINLQSFGKSHDPSVVEKSKNSDDNGSECDFAVKRTTVTQRVIVSTSEESEDDRRTGRYVTQRRKKKLTKIITESFEKDCIEDSDSEKEESLCLRLSKSQNETNRNSEKTTQTIGKAATSPETRVKNFSKTNNQAPQWLKKSNRSCHEGVGNLKNDAPCSHILHYGATKEPLTTLSPKTGNSKYTGNSDGPLDLSLIRKELDDLYTTEWRKNENAIFKAAPKERQQESKISPKKSFKSNKRRSMSCPRLNLESEEENSFLHKVSETSGDGDGDTNSSEEERYDSSENNKSNKLNSGDEKVTKMTRPPDSPEEDSFEEYLKKAKALTQKKHEQESRYYYEDEDCYEPSFINDESSDNESYSLPSVTQKSTNIPPIYPRTSVSKNKDRGREEERHENSRDEVNLSDKKDKKNSKTTPKFEEDSFEEYLKRAKVLTQQKKQYQKVLHSDDSEDQHESSFITDDSSDDESYRLPPPIQKSPKILSENSGFPKLKKQSRGTTGKNTGPKATTNWRDSPTITLTSDSDSDEFYSLTKPFAIPRTKPRGKVLPKTEGPCRRFVKKYETGHLSPRLPFLVSLSSNVNIIQCHPEALPYIKDFKKKKEELAEKLYKYYNTHVFDDKLPSSMNIKWNVRLRKTAGYCYYQINKSAECRRGSRIELSTKVIDCAERLRDTLIHEMCHAAAWIISGYKDGHGPLWKAWAGKARAVFPELPAINRCHSYQIQCKYTYRCTRCSYSIGRHSKSLDTNRKVCGLCLGKFELLVNSKTQKDKSKTTPGITACNPRTPKTPGPFALFVKENYGSVKKSTPNVKHGDVMRILSAKFEKMKTGGGQALSS</sequence>
<dbReference type="GO" id="GO:0006974">
    <property type="term" value="P:DNA damage response"/>
    <property type="evidence" value="ECO:0007669"/>
    <property type="project" value="UniProtKB-ARBA"/>
</dbReference>
<dbReference type="Pfam" id="PF10263">
    <property type="entry name" value="SprT-like"/>
    <property type="match status" value="1"/>
</dbReference>
<feature type="compositionally biased region" description="Polar residues" evidence="1">
    <location>
        <begin position="917"/>
        <end position="932"/>
    </location>
</feature>
<feature type="compositionally biased region" description="Basic residues" evidence="1">
    <location>
        <begin position="792"/>
        <end position="804"/>
    </location>
</feature>
<organism evidence="3">
    <name type="scientific">Scylla olivacea</name>
    <name type="common">Orange mud crab</name>
    <name type="synonym">Cancer olivacea</name>
    <dbReference type="NCBI Taxonomy" id="85551"/>
    <lineage>
        <taxon>Eukaryota</taxon>
        <taxon>Metazoa</taxon>
        <taxon>Ecdysozoa</taxon>
        <taxon>Arthropoda</taxon>
        <taxon>Crustacea</taxon>
        <taxon>Multicrustacea</taxon>
        <taxon>Malacostraca</taxon>
        <taxon>Eumalacostraca</taxon>
        <taxon>Eucarida</taxon>
        <taxon>Decapoda</taxon>
        <taxon>Pleocyemata</taxon>
        <taxon>Brachyura</taxon>
        <taxon>Eubrachyura</taxon>
        <taxon>Portunoidea</taxon>
        <taxon>Portunidae</taxon>
        <taxon>Portuninae</taxon>
        <taxon>Scylla</taxon>
    </lineage>
</organism>
<protein>
    <recommendedName>
        <fullName evidence="2">SprT-like domain-containing protein</fullName>
    </recommendedName>
</protein>
<feature type="region of interest" description="Disordered" evidence="1">
    <location>
        <begin position="659"/>
        <end position="682"/>
    </location>
</feature>
<name>A0A0N7ZDR3_SCYOL</name>
<feature type="region of interest" description="Disordered" evidence="1">
    <location>
        <begin position="570"/>
        <end position="590"/>
    </location>
</feature>
<feature type="compositionally biased region" description="Basic and acidic residues" evidence="1">
    <location>
        <begin position="570"/>
        <end position="584"/>
    </location>
</feature>
<evidence type="ECO:0000256" key="1">
    <source>
        <dbReference type="SAM" id="MobiDB-lite"/>
    </source>
</evidence>
<feature type="region of interest" description="Disordered" evidence="1">
    <location>
        <begin position="334"/>
        <end position="356"/>
    </location>
</feature>